<evidence type="ECO:0000313" key="22">
    <source>
        <dbReference type="EMBL" id="BBE15732.1"/>
    </source>
</evidence>
<feature type="binding site" description="axial binding residue" evidence="18">
    <location>
        <position position="83"/>
    </location>
    <ligand>
        <name>heme b</name>
        <dbReference type="ChEBI" id="CHEBI:60344"/>
        <label>b562</label>
    </ligand>
    <ligandPart>
        <name>Fe</name>
        <dbReference type="ChEBI" id="CHEBI:18248"/>
    </ligandPart>
</feature>
<evidence type="ECO:0000256" key="7">
    <source>
        <dbReference type="ARBA" id="ARBA00022660"/>
    </source>
</evidence>
<dbReference type="PANTHER" id="PTHR19271:SF16">
    <property type="entry name" value="CYTOCHROME B"/>
    <property type="match status" value="1"/>
</dbReference>
<evidence type="ECO:0000259" key="21">
    <source>
        <dbReference type="PROSITE" id="PS51003"/>
    </source>
</evidence>
<feature type="transmembrane region" description="Helical" evidence="19">
    <location>
        <begin position="178"/>
        <end position="200"/>
    </location>
</feature>
<keyword evidence="6 18" id="KW-0349">Heme</keyword>
<accession>A0A348BR63</accession>
<proteinExistence type="inferred from homology"/>
<gene>
    <name evidence="22" type="primary">cob</name>
</gene>
<feature type="binding site" description="axial binding residue" evidence="18">
    <location>
        <position position="196"/>
    </location>
    <ligand>
        <name>heme b</name>
        <dbReference type="ChEBI" id="CHEBI:60344"/>
        <label>b566</label>
    </ligand>
    <ligandPart>
        <name>Fe</name>
        <dbReference type="ChEBI" id="CHEBI:18248"/>
    </ligandPart>
</feature>
<dbReference type="PROSITE" id="PS51002">
    <property type="entry name" value="CYTB_NTER"/>
    <property type="match status" value="1"/>
</dbReference>
<dbReference type="PROSITE" id="PS51003">
    <property type="entry name" value="CYTB_CTER"/>
    <property type="match status" value="1"/>
</dbReference>
<evidence type="ECO:0000256" key="5">
    <source>
        <dbReference type="ARBA" id="ARBA00022448"/>
    </source>
</evidence>
<evidence type="ECO:0000256" key="2">
    <source>
        <dbReference type="ARBA" id="ARBA00004448"/>
    </source>
</evidence>
<feature type="domain" description="Cytochrome b/b6 C-terminal region profile" evidence="21">
    <location>
        <begin position="210"/>
        <end position="372"/>
    </location>
</feature>
<feature type="transmembrane region" description="Helical" evidence="19">
    <location>
        <begin position="30"/>
        <end position="56"/>
    </location>
</feature>
<dbReference type="InterPro" id="IPR027387">
    <property type="entry name" value="Cytb/b6-like_sf"/>
</dbReference>
<evidence type="ECO:0000256" key="14">
    <source>
        <dbReference type="ARBA" id="ARBA00023075"/>
    </source>
</evidence>
<keyword evidence="15 19" id="KW-0496">Mitochondrion</keyword>
<dbReference type="PANTHER" id="PTHR19271">
    <property type="entry name" value="CYTOCHROME B"/>
    <property type="match status" value="1"/>
</dbReference>
<evidence type="ECO:0000256" key="16">
    <source>
        <dbReference type="ARBA" id="ARBA00023136"/>
    </source>
</evidence>
<keyword evidence="10" id="KW-0999">Mitochondrion inner membrane</keyword>
<dbReference type="InterPro" id="IPR005797">
    <property type="entry name" value="Cyt_b/b6_N"/>
</dbReference>
<evidence type="ECO:0000256" key="15">
    <source>
        <dbReference type="ARBA" id="ARBA00023128"/>
    </source>
</evidence>
<reference evidence="22" key="1">
    <citation type="journal article" date="2018" name="Mitochondrial DNA Part B Resour">
        <title>The complete mitochondrial genome of Echiniscus testudo (Heterotardigrada: Echiniscidae).</title>
        <authorList>
            <person name="Arakawa K."/>
        </authorList>
    </citation>
    <scope>NUCLEOTIDE SEQUENCE</scope>
</reference>
<keyword evidence="5 19" id="KW-0813">Transport</keyword>
<evidence type="ECO:0000256" key="3">
    <source>
        <dbReference type="ARBA" id="ARBA00011649"/>
    </source>
</evidence>
<feature type="binding site" description="axial binding residue" evidence="18">
    <location>
        <position position="97"/>
    </location>
    <ligand>
        <name>heme b</name>
        <dbReference type="ChEBI" id="CHEBI:60344"/>
        <label>b566</label>
    </ligand>
    <ligandPart>
        <name>Fe</name>
        <dbReference type="ChEBI" id="CHEBI:18248"/>
    </ligandPart>
</feature>
<dbReference type="GO" id="GO:0016491">
    <property type="term" value="F:oxidoreductase activity"/>
    <property type="evidence" value="ECO:0007669"/>
    <property type="project" value="UniProtKB-UniRule"/>
</dbReference>
<dbReference type="Gene3D" id="1.20.810.10">
    <property type="entry name" value="Cytochrome Bc1 Complex, Chain C"/>
    <property type="match status" value="1"/>
</dbReference>
<sequence length="372" mass="43379">MQYIRKNNSLISIMNSSLIDLPAFSNLSHFWSFGSLLGLNLMIQLFSGIFLAMHYSCDINLAFNSLSHILHDLNSGWALRLIHSNGASLFFILAYLHIARSLYYNSYILKETWNSGVIILFLLMAISFLGYVLPWGQMSFWGATVITNLISAVPFIGSNLVIWLWGGFSVNNATLTRFFSLHYLLPFILALMILLHLLFLHNNKSSNPLGLFRSIDKLPFGPYYQMKDFLGFILVIFFFLVINYYKPFFLGDAENFNMANSMVTPAHIQPEWYFLFAYAILRAIPNKLGGVIALFMSIFIFFIFSLKSIKLHFKEQNYKSFFYYFFIINFIYLTWLGMKTVEQPYIFFSQLFSLTYFLLLLFWFLIYSVFCI</sequence>
<comment type="subcellular location">
    <subcellularLocation>
        <location evidence="2">Mitochondrion inner membrane</location>
        <topology evidence="2">Multi-pass membrane protein</topology>
    </subcellularLocation>
</comment>
<organism evidence="22">
    <name type="scientific">Echiniscus testudo</name>
    <name type="common">Water bear</name>
    <dbReference type="NCBI Taxonomy" id="399800"/>
    <lineage>
        <taxon>Eukaryota</taxon>
        <taxon>Metazoa</taxon>
        <taxon>Ecdysozoa</taxon>
        <taxon>Tardigrada</taxon>
        <taxon>Heterotardigrada</taxon>
        <taxon>Echiniscoidea</taxon>
        <taxon>Echiniscidae</taxon>
        <taxon>Echiniscus</taxon>
    </lineage>
</organism>
<evidence type="ECO:0000256" key="4">
    <source>
        <dbReference type="ARBA" id="ARBA00013531"/>
    </source>
</evidence>
<dbReference type="GO" id="GO:0005743">
    <property type="term" value="C:mitochondrial inner membrane"/>
    <property type="evidence" value="ECO:0007669"/>
    <property type="project" value="UniProtKB-SubCell"/>
</dbReference>
<keyword evidence="9 18" id="KW-0479">Metal-binding</keyword>
<evidence type="ECO:0000256" key="11">
    <source>
        <dbReference type="ARBA" id="ARBA00022982"/>
    </source>
</evidence>
<evidence type="ECO:0000256" key="1">
    <source>
        <dbReference type="ARBA" id="ARBA00002566"/>
    </source>
</evidence>
<keyword evidence="14" id="KW-0830">Ubiquinone</keyword>
<keyword evidence="12 19" id="KW-1133">Transmembrane helix</keyword>
<keyword evidence="13 18" id="KW-0408">Iron</keyword>
<evidence type="ECO:0000256" key="12">
    <source>
        <dbReference type="ARBA" id="ARBA00022989"/>
    </source>
</evidence>
<feature type="transmembrane region" description="Helical" evidence="19">
    <location>
        <begin position="113"/>
        <end position="133"/>
    </location>
</feature>
<evidence type="ECO:0000256" key="19">
    <source>
        <dbReference type="RuleBase" id="RU362117"/>
    </source>
</evidence>
<feature type="transmembrane region" description="Helical" evidence="19">
    <location>
        <begin position="77"/>
        <end position="98"/>
    </location>
</feature>
<feature type="transmembrane region" description="Helical" evidence="19">
    <location>
        <begin position="145"/>
        <end position="166"/>
    </location>
</feature>
<dbReference type="SUPFAM" id="SSF81648">
    <property type="entry name" value="a domain/subunit of cytochrome bc1 complex (Ubiquinol-cytochrome c reductase)"/>
    <property type="match status" value="1"/>
</dbReference>
<feature type="domain" description="Cytochrome b/b6 N-terminal region profile" evidence="20">
    <location>
        <begin position="1"/>
        <end position="209"/>
    </location>
</feature>
<dbReference type="Pfam" id="PF00033">
    <property type="entry name" value="Cytochrome_B"/>
    <property type="match status" value="1"/>
</dbReference>
<dbReference type="EMBL" id="LC385650">
    <property type="protein sequence ID" value="BBE15732.1"/>
    <property type="molecule type" value="Genomic_DNA"/>
</dbReference>
<evidence type="ECO:0000256" key="13">
    <source>
        <dbReference type="ARBA" id="ARBA00023004"/>
    </source>
</evidence>
<dbReference type="AlphaFoldDB" id="A0A348BR63"/>
<name>A0A348BR63_ECHTS</name>
<dbReference type="CDD" id="cd00284">
    <property type="entry name" value="Cytochrome_b_N"/>
    <property type="match status" value="1"/>
</dbReference>
<keyword evidence="8 19" id="KW-0812">Transmembrane</keyword>
<dbReference type="InterPro" id="IPR005798">
    <property type="entry name" value="Cyt_b/b6_C"/>
</dbReference>
<feature type="transmembrane region" description="Helical" evidence="19">
    <location>
        <begin position="321"/>
        <end position="338"/>
    </location>
</feature>
<dbReference type="GO" id="GO:0046872">
    <property type="term" value="F:metal ion binding"/>
    <property type="evidence" value="ECO:0007669"/>
    <property type="project" value="UniProtKB-UniRule"/>
</dbReference>
<feature type="transmembrane region" description="Helical" evidence="19">
    <location>
        <begin position="344"/>
        <end position="370"/>
    </location>
</feature>
<feature type="transmembrane region" description="Helical" evidence="19">
    <location>
        <begin position="288"/>
        <end position="309"/>
    </location>
</feature>
<dbReference type="Pfam" id="PF00032">
    <property type="entry name" value="Cytochrom_B_C"/>
    <property type="match status" value="1"/>
</dbReference>
<dbReference type="SUPFAM" id="SSF81342">
    <property type="entry name" value="Transmembrane di-heme cytochromes"/>
    <property type="match status" value="1"/>
</dbReference>
<dbReference type="GO" id="GO:0045275">
    <property type="term" value="C:respiratory chain complex III"/>
    <property type="evidence" value="ECO:0007669"/>
    <property type="project" value="InterPro"/>
</dbReference>
<protein>
    <recommendedName>
        <fullName evidence="4 19">Cytochrome b</fullName>
    </recommendedName>
</protein>
<dbReference type="PIRSF" id="PIRSF038885">
    <property type="entry name" value="COB"/>
    <property type="match status" value="1"/>
</dbReference>
<dbReference type="GO" id="GO:0008121">
    <property type="term" value="F:quinol-cytochrome-c reductase activity"/>
    <property type="evidence" value="ECO:0007669"/>
    <property type="project" value="InterPro"/>
</dbReference>
<keyword evidence="11 19" id="KW-0249">Electron transport</keyword>
<evidence type="ECO:0000256" key="8">
    <source>
        <dbReference type="ARBA" id="ARBA00022692"/>
    </source>
</evidence>
<geneLocation type="mitochondrion" evidence="22"/>
<evidence type="ECO:0000256" key="18">
    <source>
        <dbReference type="PIRSR" id="PIRSR038885-2"/>
    </source>
</evidence>
<comment type="cofactor">
    <cofactor evidence="18">
        <name>heme</name>
        <dbReference type="ChEBI" id="CHEBI:30413"/>
    </cofactor>
    <text evidence="18">Binds 2 heme groups non-covalently.</text>
</comment>
<feature type="transmembrane region" description="Helical" evidence="19">
    <location>
        <begin position="229"/>
        <end position="245"/>
    </location>
</feature>
<comment type="cofactor">
    <cofactor evidence="19">
        <name>heme b</name>
        <dbReference type="ChEBI" id="CHEBI:60344"/>
    </cofactor>
    <text evidence="19">Binds 2 heme groups non-covalently.</text>
</comment>
<keyword evidence="16 19" id="KW-0472">Membrane</keyword>
<evidence type="ECO:0000259" key="20">
    <source>
        <dbReference type="PROSITE" id="PS51002"/>
    </source>
</evidence>
<evidence type="ECO:0000256" key="17">
    <source>
        <dbReference type="PIRSR" id="PIRSR038885-1"/>
    </source>
</evidence>
<keyword evidence="7 19" id="KW-0679">Respiratory chain</keyword>
<comment type="similarity">
    <text evidence="19">Belongs to the cytochrome b family.</text>
</comment>
<comment type="function">
    <text evidence="1 19">Component of the ubiquinol-cytochrome c reductase complex (complex III or cytochrome b-c1 complex) that is part of the mitochondrial respiratory chain. The b-c1 complex mediates electron transfer from ubiquinol to cytochrome c. Contributes to the generation of a proton gradient across the mitochondrial membrane that is then used for ATP synthesis.</text>
</comment>
<feature type="binding site" evidence="17">
    <location>
        <position position="201"/>
    </location>
    <ligand>
        <name>a ubiquinone</name>
        <dbReference type="ChEBI" id="CHEBI:16389"/>
    </ligand>
</feature>
<feature type="binding site" description="axial binding residue" evidence="18">
    <location>
        <position position="182"/>
    </location>
    <ligand>
        <name>heme b</name>
        <dbReference type="ChEBI" id="CHEBI:60344"/>
        <label>b562</label>
    </ligand>
    <ligandPart>
        <name>Fe</name>
        <dbReference type="ChEBI" id="CHEBI:18248"/>
    </ligandPart>
</feature>
<evidence type="ECO:0000256" key="6">
    <source>
        <dbReference type="ARBA" id="ARBA00022617"/>
    </source>
</evidence>
<dbReference type="GO" id="GO:0006122">
    <property type="term" value="P:mitochondrial electron transport, ubiquinol to cytochrome c"/>
    <property type="evidence" value="ECO:0007669"/>
    <property type="project" value="TreeGrafter"/>
</dbReference>
<dbReference type="InterPro" id="IPR048259">
    <property type="entry name" value="Cytochrome_b_N_euk/bac"/>
</dbReference>
<evidence type="ECO:0000256" key="9">
    <source>
        <dbReference type="ARBA" id="ARBA00022723"/>
    </source>
</evidence>
<evidence type="ECO:0000256" key="10">
    <source>
        <dbReference type="ARBA" id="ARBA00022792"/>
    </source>
</evidence>
<dbReference type="InterPro" id="IPR036150">
    <property type="entry name" value="Cyt_b/b6_C_sf"/>
</dbReference>
<dbReference type="InterPro" id="IPR016174">
    <property type="entry name" value="Di-haem_cyt_TM"/>
</dbReference>
<comment type="subunit">
    <text evidence="3">The main subunits of complex b-c1 are: cytochrome b, cytochrome c1 and the Rieske protein.</text>
</comment>
<dbReference type="InterPro" id="IPR030689">
    <property type="entry name" value="Cytochrome_b"/>
</dbReference>